<dbReference type="GO" id="GO:0008270">
    <property type="term" value="F:zinc ion binding"/>
    <property type="evidence" value="ECO:0007669"/>
    <property type="project" value="InterPro"/>
</dbReference>
<organism evidence="6 7">
    <name type="scientific">Variovorax beijingensis</name>
    <dbReference type="NCBI Taxonomy" id="2496117"/>
    <lineage>
        <taxon>Bacteria</taxon>
        <taxon>Pseudomonadati</taxon>
        <taxon>Pseudomonadota</taxon>
        <taxon>Betaproteobacteria</taxon>
        <taxon>Burkholderiales</taxon>
        <taxon>Comamonadaceae</taxon>
        <taxon>Variovorax</taxon>
    </lineage>
</organism>
<evidence type="ECO:0000256" key="2">
    <source>
        <dbReference type="ARBA" id="ARBA00022723"/>
    </source>
</evidence>
<comment type="similarity">
    <text evidence="1">Belongs to the cytidine and deoxycytidylate deaminase family.</text>
</comment>
<dbReference type="InterPro" id="IPR016192">
    <property type="entry name" value="APOBEC/CMP_deaminase_Zn-bd"/>
</dbReference>
<reference evidence="6 7" key="1">
    <citation type="submission" date="2018-11" db="EMBL/GenBank/DDBJ databases">
        <title>The genome of Variovorax sp T529.</title>
        <authorList>
            <person name="Gao J."/>
        </authorList>
    </citation>
    <scope>NUCLEOTIDE SEQUENCE [LARGE SCALE GENOMIC DNA]</scope>
    <source>
        <strain evidence="6 7">T529</strain>
    </source>
</reference>
<feature type="domain" description="CMP/dCMP-type deaminase" evidence="5">
    <location>
        <begin position="273"/>
        <end position="466"/>
    </location>
</feature>
<dbReference type="InterPro" id="IPR016193">
    <property type="entry name" value="Cytidine_deaminase-like"/>
</dbReference>
<evidence type="ECO:0000313" key="6">
    <source>
        <dbReference type="EMBL" id="RRH88388.1"/>
    </source>
</evidence>
<sequence length="550" mass="62001">MCLSRGKERSRRFMSALAKPLVRRRTLRTDERQLVDKFAARKSLELVIAFAGPIGCGIQSVVEMSTTRLRERGYEVVHVKLSDFLEEAVKQGFVDEWQPPAGSSTRLTRYRRLQEAGKELRGKTMNPAILAEYAIRQLSIDRRKRFSDEGGSIDSTSPIVPQRVAYLIDQVKRPEEVTLLRVVYGNLFYLAGVTRIKDRRVEELLREKVRANEMEGLIEIDRNEGEKNGQQLDKTLELADYFIRNDAKTIDDKRRKIDRFLDLIHGDKSVTPSKAEHGMYAAYSAGLRSACLSRQVGAAIAASGGEVISTGCNDVPKAGGGLYASDSQIVDMRCVHQDGQVCFNDFYKKKLLAELGDEIEKQLRDVKSIFLSPNERAQLLNGIYENTRVKDLIEFSRSVHAEMDAIVALVRTGGGGLRGATLYTTTFPCHNCARHIVAAGITKVFYIEPYEKSLAKDLHQDAIAFEVEETKLETPKRVEFLHFEGVAPRQFGNMFRATTRKDSSGKFVPIEIRTAEKFLPEYIDSYQDFEAKAVEHLESEISKLANSKNA</sequence>
<keyword evidence="4" id="KW-0862">Zinc</keyword>
<gene>
    <name evidence="6" type="ORF">EH244_12150</name>
</gene>
<keyword evidence="2" id="KW-0479">Metal-binding</keyword>
<dbReference type="Gene3D" id="3.40.50.300">
    <property type="entry name" value="P-loop containing nucleotide triphosphate hydrolases"/>
    <property type="match status" value="1"/>
</dbReference>
<evidence type="ECO:0000256" key="1">
    <source>
        <dbReference type="ARBA" id="ARBA00006576"/>
    </source>
</evidence>
<dbReference type="SUPFAM" id="SSF53927">
    <property type="entry name" value="Cytidine deaminase-like"/>
    <property type="match status" value="1"/>
</dbReference>
<dbReference type="PANTHER" id="PTHR11086">
    <property type="entry name" value="DEOXYCYTIDYLATE DEAMINASE-RELATED"/>
    <property type="match status" value="1"/>
</dbReference>
<dbReference type="Proteomes" id="UP000271590">
    <property type="component" value="Unassembled WGS sequence"/>
</dbReference>
<name>A0A3P3ESP7_9BURK</name>
<dbReference type="PROSITE" id="PS51747">
    <property type="entry name" value="CYT_DCMP_DEAMINASES_2"/>
    <property type="match status" value="1"/>
</dbReference>
<dbReference type="Gene3D" id="3.40.140.10">
    <property type="entry name" value="Cytidine Deaminase, domain 2"/>
    <property type="match status" value="1"/>
</dbReference>
<dbReference type="InterPro" id="IPR002125">
    <property type="entry name" value="CMP_dCMP_dom"/>
</dbReference>
<dbReference type="InterPro" id="IPR027417">
    <property type="entry name" value="P-loop_NTPase"/>
</dbReference>
<evidence type="ECO:0000313" key="7">
    <source>
        <dbReference type="Proteomes" id="UP000271590"/>
    </source>
</evidence>
<keyword evidence="3" id="KW-0378">Hydrolase</keyword>
<comment type="caution">
    <text evidence="6">The sequence shown here is derived from an EMBL/GenBank/DDBJ whole genome shotgun (WGS) entry which is preliminary data.</text>
</comment>
<evidence type="ECO:0000256" key="4">
    <source>
        <dbReference type="ARBA" id="ARBA00022833"/>
    </source>
</evidence>
<evidence type="ECO:0000259" key="5">
    <source>
        <dbReference type="PROSITE" id="PS51747"/>
    </source>
</evidence>
<accession>A0A3P3ESP7</accession>
<dbReference type="InterPro" id="IPR015517">
    <property type="entry name" value="dCMP_deaminase-rel"/>
</dbReference>
<dbReference type="AlphaFoldDB" id="A0A3P3ESP7"/>
<dbReference type="PROSITE" id="PS00903">
    <property type="entry name" value="CYT_DCMP_DEAMINASES_1"/>
    <property type="match status" value="1"/>
</dbReference>
<proteinExistence type="inferred from homology"/>
<dbReference type="EMBL" id="RQXU01000006">
    <property type="protein sequence ID" value="RRH88388.1"/>
    <property type="molecule type" value="Genomic_DNA"/>
</dbReference>
<protein>
    <submittedName>
        <fullName evidence="6">Deoxycytidylate deaminase</fullName>
    </submittedName>
</protein>
<dbReference type="Pfam" id="PF00383">
    <property type="entry name" value="dCMP_cyt_deam_1"/>
    <property type="match status" value="1"/>
</dbReference>
<dbReference type="PANTHER" id="PTHR11086:SF18">
    <property type="entry name" value="DEOXYCYTIDYLATE DEAMINASE"/>
    <property type="match status" value="1"/>
</dbReference>
<evidence type="ECO:0000256" key="3">
    <source>
        <dbReference type="ARBA" id="ARBA00022801"/>
    </source>
</evidence>
<dbReference type="GO" id="GO:0005737">
    <property type="term" value="C:cytoplasm"/>
    <property type="evidence" value="ECO:0007669"/>
    <property type="project" value="TreeGrafter"/>
</dbReference>
<dbReference type="GO" id="GO:0004132">
    <property type="term" value="F:dCMP deaminase activity"/>
    <property type="evidence" value="ECO:0007669"/>
    <property type="project" value="TreeGrafter"/>
</dbReference>
<dbReference type="NCBIfam" id="NF041025">
    <property type="entry name" value="antiphage_deaminase"/>
    <property type="match status" value="1"/>
</dbReference>